<organism evidence="1 2">
    <name type="scientific">Hoeflea marina</name>
    <dbReference type="NCBI Taxonomy" id="274592"/>
    <lineage>
        <taxon>Bacteria</taxon>
        <taxon>Pseudomonadati</taxon>
        <taxon>Pseudomonadota</taxon>
        <taxon>Alphaproteobacteria</taxon>
        <taxon>Hyphomicrobiales</taxon>
        <taxon>Rhizobiaceae</taxon>
        <taxon>Hoeflea</taxon>
    </lineage>
</organism>
<gene>
    <name evidence="1" type="ORF">DFR52_102209</name>
</gene>
<protein>
    <recommendedName>
        <fullName evidence="3">Glycosyl transferase family 1</fullName>
    </recommendedName>
</protein>
<reference evidence="1 2" key="1">
    <citation type="submission" date="2018-05" db="EMBL/GenBank/DDBJ databases">
        <title>Genomic Encyclopedia of Type Strains, Phase IV (KMG-IV): sequencing the most valuable type-strain genomes for metagenomic binning, comparative biology and taxonomic classification.</title>
        <authorList>
            <person name="Goeker M."/>
        </authorList>
    </citation>
    <scope>NUCLEOTIDE SEQUENCE [LARGE SCALE GENOMIC DNA]</scope>
    <source>
        <strain evidence="1 2">DSM 16791</strain>
    </source>
</reference>
<evidence type="ECO:0000313" key="1">
    <source>
        <dbReference type="EMBL" id="PWW01547.1"/>
    </source>
</evidence>
<sequence length="285" mass="32181">MSVLKEEIYISLAYWLRRIGHDVSMDRGRLDPSCLNVLIGFPYVDDAVIDRLIGAGPGYVIFDAELIDAGMINFKPETAFWFSEPRNRLFRHAAAFLTYFEQSARFLQRTFGLPVFKLAPSHCPVLATHRPMGEKDCDIDVLFFGRIYDSRAGLLDALAGTCRLRCLDVGDLTTFHMRNELAARAKIVLHLGHRPPFAHIGLMRLMSMAHIGVFSLSEDRTEIEPELRPLSGWWNSDAMALSDCVTGWLARPDDRRGIARGALDRIEASTDLSELKTFWDVHVAV</sequence>
<comment type="caution">
    <text evidence="1">The sequence shown here is derived from an EMBL/GenBank/DDBJ whole genome shotgun (WGS) entry which is preliminary data.</text>
</comment>
<accession>A0A317PLC3</accession>
<dbReference type="AlphaFoldDB" id="A0A317PLC3"/>
<proteinExistence type="predicted"/>
<keyword evidence="2" id="KW-1185">Reference proteome</keyword>
<dbReference type="EMBL" id="QGTR01000002">
    <property type="protein sequence ID" value="PWW01547.1"/>
    <property type="molecule type" value="Genomic_DNA"/>
</dbReference>
<dbReference type="Proteomes" id="UP000246352">
    <property type="component" value="Unassembled WGS sequence"/>
</dbReference>
<evidence type="ECO:0000313" key="2">
    <source>
        <dbReference type="Proteomes" id="UP000246352"/>
    </source>
</evidence>
<name>A0A317PLC3_9HYPH</name>
<dbReference type="RefSeq" id="WP_110031347.1">
    <property type="nucleotide sequence ID" value="NZ_QGTR01000002.1"/>
</dbReference>
<dbReference type="OrthoDB" id="7297944at2"/>
<evidence type="ECO:0008006" key="3">
    <source>
        <dbReference type="Google" id="ProtNLM"/>
    </source>
</evidence>